<evidence type="ECO:0000256" key="7">
    <source>
        <dbReference type="ARBA" id="ARBA00023326"/>
    </source>
</evidence>
<dbReference type="Proteomes" id="UP000027120">
    <property type="component" value="Unassembled WGS sequence"/>
</dbReference>
<reference evidence="11 12" key="1">
    <citation type="submission" date="2014-04" db="EMBL/GenBank/DDBJ databases">
        <authorList>
            <consortium name="International Citrus Genome Consortium"/>
            <person name="Gmitter F."/>
            <person name="Chen C."/>
            <person name="Farmerie W."/>
            <person name="Harkins T."/>
            <person name="Desany B."/>
            <person name="Mohiuddin M."/>
            <person name="Kodira C."/>
            <person name="Borodovsky M."/>
            <person name="Lomsadze A."/>
            <person name="Burns P."/>
            <person name="Jenkins J."/>
            <person name="Prochnik S."/>
            <person name="Shu S."/>
            <person name="Chapman J."/>
            <person name="Pitluck S."/>
            <person name="Schmutz J."/>
            <person name="Rokhsar D."/>
        </authorList>
    </citation>
    <scope>NUCLEOTIDE SEQUENCE</scope>
</reference>
<dbReference type="STRING" id="2711.A0A067G532"/>
<dbReference type="EMBL" id="KK784885">
    <property type="protein sequence ID" value="KDO73645.1"/>
    <property type="molecule type" value="Genomic_DNA"/>
</dbReference>
<dbReference type="PaxDb" id="2711-XP_006474674.1"/>
<evidence type="ECO:0000256" key="9">
    <source>
        <dbReference type="RuleBase" id="RU361166"/>
    </source>
</evidence>
<feature type="domain" description="Glycoside hydrolase family 9" evidence="10">
    <location>
        <begin position="37"/>
        <end position="483"/>
    </location>
</feature>
<evidence type="ECO:0000313" key="11">
    <source>
        <dbReference type="EMBL" id="KDO73645.1"/>
    </source>
</evidence>
<sequence length="493" mass="54728">MAMGTFAKASMAMIALTWPAFFQGLLFTVYANADFDYKDALGKSIIFLEAQRSGRLPPRHRPAWRGDSGLEDGKQANVDLVGGYYDAGDNVKYGLPMAFTISTLSLSALYYHQELKSAGELQNVMDAIRWGTDYFLKTSSRKNKLYVQVGDPVQDHQCWARPEEMKTPRTVLMIDSKTPGTEIAAETAAAMASASIVFRGVDRPYSRRLLNKAKLLFHFANSHKGTYDGECPFYCSYSGYNDELLWAATWLYMATRNPTYLEYIKEDSISAIVAEFSWDLKYAGAQILLSEMFFESGDQALANFKNQADSYVCSVLPESPYHQVYMTPGGLIHYRDGANAQYVTGTALLFSIYADVLAKHNQKITCGDQQFGSSQLMAFAKKQMDYLLGANPRGRSYMVGFGKDPPTRAHHRGASVPLENVNSGVSCPMSFVNFFLKNMPNPNELTGAIVGGPDKHDNFNDERWDGPMTEPCTYVNSLAIGVLAKLASHPLSN</sequence>
<keyword evidence="7 8" id="KW-0624">Polysaccharide degradation</keyword>
<evidence type="ECO:0000259" key="10">
    <source>
        <dbReference type="Pfam" id="PF00759"/>
    </source>
</evidence>
<dbReference type="PROSITE" id="PS00592">
    <property type="entry name" value="GH9_2"/>
    <property type="match status" value="1"/>
</dbReference>
<dbReference type="GO" id="GO:0008810">
    <property type="term" value="F:cellulase activity"/>
    <property type="evidence" value="ECO:0007669"/>
    <property type="project" value="UniProtKB-EC"/>
</dbReference>
<keyword evidence="3 8" id="KW-0378">Hydrolase</keyword>
<keyword evidence="5 8" id="KW-0119">Carbohydrate metabolism</keyword>
<dbReference type="InterPro" id="IPR008928">
    <property type="entry name" value="6-hairpin_glycosidase_sf"/>
</dbReference>
<dbReference type="AlphaFoldDB" id="A0A067G532"/>
<name>A0A067G532_CITSI</name>
<evidence type="ECO:0000256" key="6">
    <source>
        <dbReference type="ARBA" id="ARBA00023295"/>
    </source>
</evidence>
<keyword evidence="6 8" id="KW-0326">Glycosidase</keyword>
<evidence type="ECO:0000313" key="12">
    <source>
        <dbReference type="Proteomes" id="UP000027120"/>
    </source>
</evidence>
<dbReference type="Gene3D" id="1.50.10.10">
    <property type="match status" value="1"/>
</dbReference>
<dbReference type="Pfam" id="PF00759">
    <property type="entry name" value="Glyco_hydro_9"/>
    <property type="match status" value="1"/>
</dbReference>
<dbReference type="InterPro" id="IPR018221">
    <property type="entry name" value="Glyco_hydro_9_His_AS"/>
</dbReference>
<protein>
    <recommendedName>
        <fullName evidence="9">Endoglucanase</fullName>
        <ecNumber evidence="9">3.2.1.4</ecNumber>
    </recommendedName>
</protein>
<proteinExistence type="inferred from homology"/>
<organism evidence="11 12">
    <name type="scientific">Citrus sinensis</name>
    <name type="common">Sweet orange</name>
    <name type="synonym">Citrus aurantium var. sinensis</name>
    <dbReference type="NCBI Taxonomy" id="2711"/>
    <lineage>
        <taxon>Eukaryota</taxon>
        <taxon>Viridiplantae</taxon>
        <taxon>Streptophyta</taxon>
        <taxon>Embryophyta</taxon>
        <taxon>Tracheophyta</taxon>
        <taxon>Spermatophyta</taxon>
        <taxon>Magnoliopsida</taxon>
        <taxon>eudicotyledons</taxon>
        <taxon>Gunneridae</taxon>
        <taxon>Pentapetalae</taxon>
        <taxon>rosids</taxon>
        <taxon>malvids</taxon>
        <taxon>Sapindales</taxon>
        <taxon>Rutaceae</taxon>
        <taxon>Aurantioideae</taxon>
        <taxon>Citrus</taxon>
    </lineage>
</organism>
<gene>
    <name evidence="11" type="ORF">CISIN_1g037588mg</name>
</gene>
<dbReference type="SUPFAM" id="SSF48208">
    <property type="entry name" value="Six-hairpin glycosidases"/>
    <property type="match status" value="1"/>
</dbReference>
<comment type="catalytic activity">
    <reaction evidence="1 9">
        <text>Endohydrolysis of (1-&gt;4)-beta-D-glucosidic linkages in cellulose, lichenin and cereal beta-D-glucans.</text>
        <dbReference type="EC" id="3.2.1.4"/>
    </reaction>
</comment>
<evidence type="ECO:0000256" key="2">
    <source>
        <dbReference type="ARBA" id="ARBA00007072"/>
    </source>
</evidence>
<dbReference type="InterPro" id="IPR012341">
    <property type="entry name" value="6hp_glycosidase-like_sf"/>
</dbReference>
<dbReference type="SMR" id="A0A067G532"/>
<dbReference type="FunFam" id="1.50.10.10:FF:000020">
    <property type="entry name" value="Endoglucanase"/>
    <property type="match status" value="1"/>
</dbReference>
<dbReference type="InterPro" id="IPR001701">
    <property type="entry name" value="Glyco_hydro_9"/>
</dbReference>
<dbReference type="eggNOG" id="ENOG502QQ06">
    <property type="taxonomic scope" value="Eukaryota"/>
</dbReference>
<evidence type="ECO:0000256" key="1">
    <source>
        <dbReference type="ARBA" id="ARBA00000966"/>
    </source>
</evidence>
<evidence type="ECO:0000256" key="8">
    <source>
        <dbReference type="PROSITE-ProRule" id="PRU10059"/>
    </source>
</evidence>
<keyword evidence="12" id="KW-1185">Reference proteome</keyword>
<evidence type="ECO:0000256" key="4">
    <source>
        <dbReference type="ARBA" id="ARBA00023001"/>
    </source>
</evidence>
<dbReference type="EC" id="3.2.1.4" evidence="9"/>
<evidence type="ECO:0000256" key="5">
    <source>
        <dbReference type="ARBA" id="ARBA00023277"/>
    </source>
</evidence>
<dbReference type="PANTHER" id="PTHR22298">
    <property type="entry name" value="ENDO-1,4-BETA-GLUCANASE"/>
    <property type="match status" value="1"/>
</dbReference>
<accession>A0A067G532</accession>
<comment type="similarity">
    <text evidence="2 8 9">Belongs to the glycosyl hydrolase 9 (cellulase E) family.</text>
</comment>
<evidence type="ECO:0000256" key="3">
    <source>
        <dbReference type="ARBA" id="ARBA00022801"/>
    </source>
</evidence>
<keyword evidence="4 9" id="KW-0136">Cellulose degradation</keyword>
<feature type="active site" evidence="8">
    <location>
        <position position="410"/>
    </location>
</feature>
<dbReference type="GO" id="GO:0030245">
    <property type="term" value="P:cellulose catabolic process"/>
    <property type="evidence" value="ECO:0007669"/>
    <property type="project" value="UniProtKB-KW"/>
</dbReference>